<keyword evidence="2" id="KW-1003">Cell membrane</keyword>
<feature type="transmembrane region" description="Helical" evidence="6">
    <location>
        <begin position="368"/>
        <end position="387"/>
    </location>
</feature>
<organism evidence="8 9">
    <name type="scientific">Pontibacillus salicampi</name>
    <dbReference type="NCBI Taxonomy" id="1449801"/>
    <lineage>
        <taxon>Bacteria</taxon>
        <taxon>Bacillati</taxon>
        <taxon>Bacillota</taxon>
        <taxon>Bacilli</taxon>
        <taxon>Bacillales</taxon>
        <taxon>Bacillaceae</taxon>
        <taxon>Pontibacillus</taxon>
    </lineage>
</organism>
<dbReference type="Pfam" id="PF12698">
    <property type="entry name" value="ABC2_membrane_3"/>
    <property type="match status" value="1"/>
</dbReference>
<dbReference type="PANTHER" id="PTHR30294:SF29">
    <property type="entry name" value="MULTIDRUG ABC TRANSPORTER PERMEASE YBHS-RELATED"/>
    <property type="match status" value="1"/>
</dbReference>
<evidence type="ECO:0000259" key="7">
    <source>
        <dbReference type="Pfam" id="PF12698"/>
    </source>
</evidence>
<name>A0ABV6LQA4_9BACI</name>
<keyword evidence="5 6" id="KW-0472">Membrane</keyword>
<feature type="transmembrane region" description="Helical" evidence="6">
    <location>
        <begin position="242"/>
        <end position="266"/>
    </location>
</feature>
<evidence type="ECO:0000256" key="4">
    <source>
        <dbReference type="ARBA" id="ARBA00022989"/>
    </source>
</evidence>
<sequence length="416" mass="46416">MRNSMKVAKWEYMRNVKNKSFVISLILTPVIFILFATLPTLLSDSEQASEPVTLYINDEVGVYHDIEESLERRPDMNWKLVQQEKGSLEARKQLQGMENTAYLSITSSAIQSGAIDVYTSEKIPENFLLNLHIIEQPLRALQFEQAGLTEDQMNVVRGGIEFDTVPLQQQEEGQRTTSMEQNGGVSPAIENLIPGGVAAIILFSIVITGMMIFQSASQEKKEKVAEIVLSSLTPGELMQGKIIGYFLLGITQVAVWLVFIIPIAVWRINEIPVLDFLFVPELLLLVFIAILGYLLFAAIFVGFGATVEDMDSSSNFQGMVMMLPFIPIVLIAPIIENPEGSLATIASFVPITSPAVLIMRLSMLEEWPWLEIILALVVLLISIWFTMKAAGKIFQAGILMYGKNASPKEIWKWLRA</sequence>
<keyword evidence="4 6" id="KW-1133">Transmembrane helix</keyword>
<evidence type="ECO:0000256" key="2">
    <source>
        <dbReference type="ARBA" id="ARBA00022475"/>
    </source>
</evidence>
<dbReference type="EMBL" id="JBHLTP010000011">
    <property type="protein sequence ID" value="MFC0524587.1"/>
    <property type="molecule type" value="Genomic_DNA"/>
</dbReference>
<dbReference type="PANTHER" id="PTHR30294">
    <property type="entry name" value="MEMBRANE COMPONENT OF ABC TRANSPORTER YHHJ-RELATED"/>
    <property type="match status" value="1"/>
</dbReference>
<dbReference type="InterPro" id="IPR013525">
    <property type="entry name" value="ABC2_TM"/>
</dbReference>
<protein>
    <submittedName>
        <fullName evidence="8">ABC transporter permease</fullName>
    </submittedName>
</protein>
<evidence type="ECO:0000256" key="6">
    <source>
        <dbReference type="SAM" id="Phobius"/>
    </source>
</evidence>
<keyword evidence="9" id="KW-1185">Reference proteome</keyword>
<reference evidence="8 9" key="1">
    <citation type="submission" date="2024-09" db="EMBL/GenBank/DDBJ databases">
        <authorList>
            <person name="Sun Q."/>
            <person name="Mori K."/>
        </authorList>
    </citation>
    <scope>NUCLEOTIDE SEQUENCE [LARGE SCALE GENOMIC DNA]</scope>
    <source>
        <strain evidence="8 9">NCAIM B.02529</strain>
    </source>
</reference>
<feature type="domain" description="ABC-2 type transporter transmembrane" evidence="7">
    <location>
        <begin position="19"/>
        <end position="387"/>
    </location>
</feature>
<dbReference type="RefSeq" id="WP_377348702.1">
    <property type="nucleotide sequence ID" value="NZ_JBHLTP010000011.1"/>
</dbReference>
<feature type="transmembrane region" description="Helical" evidence="6">
    <location>
        <begin position="21"/>
        <end position="42"/>
    </location>
</feature>
<dbReference type="InterPro" id="IPR051449">
    <property type="entry name" value="ABC-2_transporter_component"/>
</dbReference>
<feature type="transmembrane region" description="Helical" evidence="6">
    <location>
        <begin position="316"/>
        <end position="335"/>
    </location>
</feature>
<evidence type="ECO:0000313" key="8">
    <source>
        <dbReference type="EMBL" id="MFC0524587.1"/>
    </source>
</evidence>
<comment type="subcellular location">
    <subcellularLocation>
        <location evidence="1">Cell membrane</location>
        <topology evidence="1">Multi-pass membrane protein</topology>
    </subcellularLocation>
</comment>
<comment type="caution">
    <text evidence="8">The sequence shown here is derived from an EMBL/GenBank/DDBJ whole genome shotgun (WGS) entry which is preliminary data.</text>
</comment>
<proteinExistence type="predicted"/>
<gene>
    <name evidence="8" type="ORF">ACFFGV_13505</name>
</gene>
<keyword evidence="3 6" id="KW-0812">Transmembrane</keyword>
<feature type="transmembrane region" description="Helical" evidence="6">
    <location>
        <begin position="192"/>
        <end position="213"/>
    </location>
</feature>
<evidence type="ECO:0000256" key="5">
    <source>
        <dbReference type="ARBA" id="ARBA00023136"/>
    </source>
</evidence>
<evidence type="ECO:0000256" key="1">
    <source>
        <dbReference type="ARBA" id="ARBA00004651"/>
    </source>
</evidence>
<dbReference type="Proteomes" id="UP001589836">
    <property type="component" value="Unassembled WGS sequence"/>
</dbReference>
<accession>A0ABV6LQA4</accession>
<evidence type="ECO:0000256" key="3">
    <source>
        <dbReference type="ARBA" id="ARBA00022692"/>
    </source>
</evidence>
<evidence type="ECO:0000313" key="9">
    <source>
        <dbReference type="Proteomes" id="UP001589836"/>
    </source>
</evidence>
<feature type="transmembrane region" description="Helical" evidence="6">
    <location>
        <begin position="282"/>
        <end position="304"/>
    </location>
</feature>